<dbReference type="Pfam" id="PF06114">
    <property type="entry name" value="Peptidase_M78"/>
    <property type="match status" value="1"/>
</dbReference>
<keyword evidence="3" id="KW-1185">Reference proteome</keyword>
<feature type="domain" description="IrrE N-terminal-like" evidence="1">
    <location>
        <begin position="54"/>
        <end position="164"/>
    </location>
</feature>
<accession>A0A0H2MVL9</accession>
<organism evidence="2 3">
    <name type="scientific">Kiloniella spongiae</name>
    <dbReference type="NCBI Taxonomy" id="1489064"/>
    <lineage>
        <taxon>Bacteria</taxon>
        <taxon>Pseudomonadati</taxon>
        <taxon>Pseudomonadota</taxon>
        <taxon>Alphaproteobacteria</taxon>
        <taxon>Rhodospirillales</taxon>
        <taxon>Kiloniellaceae</taxon>
        <taxon>Kiloniella</taxon>
    </lineage>
</organism>
<name>A0A0H2MVL9_9PROT</name>
<dbReference type="PATRIC" id="fig|1489064.4.peg.3237"/>
<dbReference type="STRING" id="1489064.WH96_09750"/>
<dbReference type="Gene3D" id="1.10.10.2910">
    <property type="match status" value="1"/>
</dbReference>
<dbReference type="PANTHER" id="PTHR43236">
    <property type="entry name" value="ANTITOXIN HIGA1"/>
    <property type="match status" value="1"/>
</dbReference>
<comment type="caution">
    <text evidence="2">The sequence shown here is derived from an EMBL/GenBank/DDBJ whole genome shotgun (WGS) entry which is preliminary data.</text>
</comment>
<evidence type="ECO:0000313" key="3">
    <source>
        <dbReference type="Proteomes" id="UP000035444"/>
    </source>
</evidence>
<proteinExistence type="predicted"/>
<protein>
    <recommendedName>
        <fullName evidence="1">IrrE N-terminal-like domain-containing protein</fullName>
    </recommendedName>
</protein>
<sequence length="268" mass="30364">MIEVQKGVAEAENTLEELGIDQLPIVPSEVVDIISSNDFRVVMEVHDFSSKKILGKAQGNKNAALIYINKNIPDIGRFNFTAAHEVGHVCMHIMPQKKMFFECGNKELSNAFNDPIERQANGFASGLLMPKQLIKKLTDGEINWENISRISSVCASSLEATLRRMLLLSKDPTALVIHQNGEFKRFVVSDNFEFYVENYPLSSNQRELLVDVKEQSYPSCFDEVDASDWVNPQYRGDKLERLYVSSILLNDGFSYSLITYDDDCFSDQ</sequence>
<dbReference type="PANTHER" id="PTHR43236:SF2">
    <property type="entry name" value="BLL0069 PROTEIN"/>
    <property type="match status" value="1"/>
</dbReference>
<dbReference type="Proteomes" id="UP000035444">
    <property type="component" value="Unassembled WGS sequence"/>
</dbReference>
<dbReference type="InterPro" id="IPR052345">
    <property type="entry name" value="Rad_response_metalloprotease"/>
</dbReference>
<gene>
    <name evidence="2" type="ORF">WH96_09750</name>
</gene>
<dbReference type="AlphaFoldDB" id="A0A0H2MVL9"/>
<dbReference type="InterPro" id="IPR010359">
    <property type="entry name" value="IrrE_HExxH"/>
</dbReference>
<evidence type="ECO:0000259" key="1">
    <source>
        <dbReference type="Pfam" id="PF06114"/>
    </source>
</evidence>
<reference evidence="2 3" key="1">
    <citation type="submission" date="2015-03" db="EMBL/GenBank/DDBJ databases">
        <title>Genome Sequence of Kiloniella spongiae MEBiC09566, isolated from a marine sponge.</title>
        <authorList>
            <person name="Shao Z."/>
            <person name="Wang L."/>
            <person name="Li X."/>
        </authorList>
    </citation>
    <scope>NUCLEOTIDE SEQUENCE [LARGE SCALE GENOMIC DNA]</scope>
    <source>
        <strain evidence="2 3">MEBiC09566</strain>
    </source>
</reference>
<dbReference type="EMBL" id="LAQL01000006">
    <property type="protein sequence ID" value="KLN60760.1"/>
    <property type="molecule type" value="Genomic_DNA"/>
</dbReference>
<evidence type="ECO:0000313" key="2">
    <source>
        <dbReference type="EMBL" id="KLN60760.1"/>
    </source>
</evidence>
<dbReference type="RefSeq" id="WP_047763974.1">
    <property type="nucleotide sequence ID" value="NZ_LAQL01000006.1"/>
</dbReference>